<feature type="region of interest" description="Disordered" evidence="1">
    <location>
        <begin position="928"/>
        <end position="981"/>
    </location>
</feature>
<feature type="compositionally biased region" description="Basic and acidic residues" evidence="1">
    <location>
        <begin position="1159"/>
        <end position="1170"/>
    </location>
</feature>
<feature type="compositionally biased region" description="Basic and acidic residues" evidence="1">
    <location>
        <begin position="1256"/>
        <end position="1268"/>
    </location>
</feature>
<feature type="region of interest" description="Disordered" evidence="1">
    <location>
        <begin position="138"/>
        <end position="161"/>
    </location>
</feature>
<feature type="compositionally biased region" description="Basic and acidic residues" evidence="1">
    <location>
        <begin position="1572"/>
        <end position="1587"/>
    </location>
</feature>
<evidence type="ECO:0000313" key="2">
    <source>
        <dbReference type="EMBL" id="MPL84631.1"/>
    </source>
</evidence>
<gene>
    <name evidence="2" type="ORF">SDC9_30596</name>
</gene>
<feature type="region of interest" description="Disordered" evidence="1">
    <location>
        <begin position="807"/>
        <end position="840"/>
    </location>
</feature>
<feature type="region of interest" description="Disordered" evidence="1">
    <location>
        <begin position="1389"/>
        <end position="1447"/>
    </location>
</feature>
<feature type="region of interest" description="Disordered" evidence="1">
    <location>
        <begin position="864"/>
        <end position="899"/>
    </location>
</feature>
<dbReference type="EMBL" id="VSSQ01000192">
    <property type="protein sequence ID" value="MPL84631.1"/>
    <property type="molecule type" value="Genomic_DNA"/>
</dbReference>
<protein>
    <submittedName>
        <fullName evidence="2">Uncharacterized protein</fullName>
    </submittedName>
</protein>
<feature type="region of interest" description="Disordered" evidence="1">
    <location>
        <begin position="1139"/>
        <end position="1208"/>
    </location>
</feature>
<feature type="region of interest" description="Disordered" evidence="1">
    <location>
        <begin position="1313"/>
        <end position="1340"/>
    </location>
</feature>
<feature type="compositionally biased region" description="Basic residues" evidence="1">
    <location>
        <begin position="998"/>
        <end position="1014"/>
    </location>
</feature>
<feature type="compositionally biased region" description="Basic and acidic residues" evidence="1">
    <location>
        <begin position="864"/>
        <end position="887"/>
    </location>
</feature>
<evidence type="ECO:0000256" key="1">
    <source>
        <dbReference type="SAM" id="MobiDB-lite"/>
    </source>
</evidence>
<comment type="caution">
    <text evidence="2">The sequence shown here is derived from an EMBL/GenBank/DDBJ whole genome shotgun (WGS) entry which is preliminary data.</text>
</comment>
<feature type="compositionally biased region" description="Basic and acidic residues" evidence="1">
    <location>
        <begin position="1141"/>
        <end position="1151"/>
    </location>
</feature>
<feature type="compositionally biased region" description="Basic and acidic residues" evidence="1">
    <location>
        <begin position="931"/>
        <end position="970"/>
    </location>
</feature>
<reference evidence="2" key="1">
    <citation type="submission" date="2019-08" db="EMBL/GenBank/DDBJ databases">
        <authorList>
            <person name="Kucharzyk K."/>
            <person name="Murdoch R.W."/>
            <person name="Higgins S."/>
            <person name="Loffler F."/>
        </authorList>
    </citation>
    <scope>NUCLEOTIDE SEQUENCE</scope>
</reference>
<feature type="region of interest" description="Disordered" evidence="1">
    <location>
        <begin position="682"/>
        <end position="714"/>
    </location>
</feature>
<feature type="compositionally biased region" description="Basic and acidic residues" evidence="1">
    <location>
        <begin position="1390"/>
        <end position="1399"/>
    </location>
</feature>
<feature type="region of interest" description="Disordered" evidence="1">
    <location>
        <begin position="1235"/>
        <end position="1268"/>
    </location>
</feature>
<sequence>MIRTRCLLPPSAISSSVAGGLQPRVICRERQPGGAARRAVGVHRGTAEKIGARALCAIIGDRHHLQRLPARNQQQVGLGDARGGMGDLGAIERDEAGDDRRKIGPGPPQGAFRPLLHHHHACRHLRAEIGEPAVFRPHRGRQHRKPGADRHHPFRSHPAGRLLQRMARGKDNDQREHACRHHGDEIIDHSLSSADHGLVVRHCRLHRAHHHEGVAQMRALEIAQVRRGKVIVGFTPGLDQMRLVFQPRHRDQVIGLDHVARPRGRDHPRRLGAQQPGPGVDLGDPALQRIDTGEVGHRHHAVVLEVDVIAMLARADRGEAAQQTERRRVLERIGDHMGDEDRVLRRDLQCLGLQRAEQPCRRAADRAQVEHHRGEHLRLGIRDVDPAQEIVAPDTRRLTPARVRGHHVARAIDIAAGVQPVRDDLRERTEIGAVVPGRAVVIDQAIVLIADAGLLLPALAAAGEPQIGHRRAAEFGLGHHQQPAGDGIGNVGDEARHHLVALVAADQLHQQLRDACGHRHHLLDRGRGDHVADQHRRADRLEPGQVGLGDHPDETPVLGDRQVADAALEHDVQDVRAKRRGRQRDRIRRHHLTHRGRRIAPLGQHLVRQVAHGDDAEQPRVRAGDAKRGDMRVAHHLRGLGHAGVGAAGERPAGDQVGHFLRRKIRPRPLAPAAVEEALEGRVGPDQPGEGGAGQHQDDRILGGAGLGHGDAAAHQPTFAKRVARPEQRDQPAVAVGDLDPALLDQVEPADRRVVDIDERIRPKDHAAEGTGDRRQLVTRQGIVGVDAFEKRGDSLDIGVHDLSSPGVARPHWGQAGSRAGRERPRPGSGSVMGRGARPLRDADRLDQFLHRFRGRLGRHRDDIGHREVDHRPHRAEGGRLDAEEHRRRVGVGGGRGHEEPALVQEDIAHGGDQAGQHAPDRALRVDGLGEDAHHQRREDRRGGDTEGQRHGLRREARRVEAKPGGQDDRHRHRDPGGKQLALFRDAGVELALDQVMRHRRRDRHQQARRRRERGGKTTGGDEGDDPARQLCDFRVGEHHDVVVHGELVALPGRGLRVLLGKLGGAGRSSGVIGGLRGGDRRLVARLLGFGKRRRLRRGAVVVVLDHAVAVQVGDLEQPGLHPVVDPLRRVGLRHRGIHRPVREEGVDQVHPRHRRNRRGGEVQERDENQRPAGRGAGISHLRHGEEAHDHMRQARGADHQRHREQEQVQRVVRLRGVGLEAQVREQAVQRGQQRLAAGGGIREQAKRRHRVAGQVERDEDRRDGIGDDQHDILGDLGVGDALHPTEHGIGEDHRGTDVEAGVVRHFEEAREGDAHTRHLADHVGDRDDEQADHADDARRARVEPVADEFRHGELAELAQVGREQHREQHIAAGPAHQIGRGVVAAEGDDAGHRDERGGRHPVGAGGHAVRDRVDAAARRIEFRGRARTGPDRDPEVEGEGRAHHDQVEGKLIHCPRAPLLFHAVFAVQPVHPRHVGEDEHEEHEDRSLLGKPEPEIGATDTDAREHRAQQDAKAERTDEPDHEKKLDRADVRFPVGIGRRFVRHERHSLLKPPDGPPPRGPPPLFLVSGRDALDDRPEPRGDLLDGPHRVDLLENAKRPVMGNQRRSLRVIGLQPCTRRFGSVVGPAFELRAAAFVADPGHRRLLEGVVIALAAIGAGVAAGNAGDHRLVIDLEADCRGDLLAGIGQKRVERRGLPRGAGKAVKDHAPGHVGPGHAVLEDGEHDLVRDQPTRFHHRLGGEPRGRALGDGGAQQIAGRQLDQAEALFQHPRLCALAGPGRAQQDQHRGGGLDSVFGLCHASAPVHAVVDQLLHHRGIGQRRDVAKAAIIVLGDLAQDAAHDLARAGLRQAGRPLDQVGLGDRADLGAHPLLEFLAQRVRGLLVVHQGDIGVDALALELVRVAHDRSLGHRRMGDKRGFDFGRAHAVTRDVDHVIDAAGDPVIAVLVAPAAVAGEVIAAILGEIGLLEAFVIAPEGAHLARPAVRDAQHALAFGLADAHRGLRIEHHRLHPEERVGGRARLRRRRARQRGQHVAAGLGLPEGVDDRATALADVLVIPDPGLGVDRLADRAQNLDRAEVVLVDPFGALPHQRADRRRRGVELVDLVLLAHRPEPAGIGIGRHALEHHRRRAIRQRAIDDVAVAGDPAHIRGAPEYVAVMIVEGVLMRHRGIDEIAAGGMHDALRFAGRARGVEDEERILRVHRPRRAVGRDVVHQIEQVDVAALHPGDLVAGALDDEAAHLVRAVQQRRIGIGLERRLAAAARGSVGGDDQLCTAVVDAVRQRVGREAGEDDRMDRTDAGAGEHRIGRLRDHRQVDHHAVAAHDALRQQHVRHPVHLLGQLLVGDVLGRFVRIIGFEDDRGLQRAVLQVAVDAVHRGVQHAVLEPLDRDLAEGEIGVLDLGIGGHPVKAFALAAPEGVGVLDRFAIHLAVFLRVRVSVLKARRNLPHFRRNDSLFLSGHSQSSLEIERPCGRTLCPRQRSRAFYPRTL</sequence>
<feature type="region of interest" description="Disordered" evidence="1">
    <location>
        <begin position="1475"/>
        <end position="1531"/>
    </location>
</feature>
<accession>A0A644V0C7</accession>
<name>A0A644V0C7_9ZZZZ</name>
<feature type="compositionally biased region" description="Basic and acidic residues" evidence="1">
    <location>
        <begin position="1183"/>
        <end position="1208"/>
    </location>
</feature>
<feature type="compositionally biased region" description="Basic and acidic residues" evidence="1">
    <location>
        <begin position="1502"/>
        <end position="1531"/>
    </location>
</feature>
<feature type="region of interest" description="Disordered" evidence="1">
    <location>
        <begin position="995"/>
        <end position="1028"/>
    </location>
</feature>
<proteinExistence type="predicted"/>
<feature type="compositionally biased region" description="Basic and acidic residues" evidence="1">
    <location>
        <begin position="1484"/>
        <end position="1495"/>
    </location>
</feature>
<feature type="region of interest" description="Disordered" evidence="1">
    <location>
        <begin position="262"/>
        <end position="284"/>
    </location>
</feature>
<feature type="region of interest" description="Disordered" evidence="1">
    <location>
        <begin position="1545"/>
        <end position="1587"/>
    </location>
</feature>
<organism evidence="2">
    <name type="scientific">bioreactor metagenome</name>
    <dbReference type="NCBI Taxonomy" id="1076179"/>
    <lineage>
        <taxon>unclassified sequences</taxon>
        <taxon>metagenomes</taxon>
        <taxon>ecological metagenomes</taxon>
    </lineage>
</organism>
<feature type="compositionally biased region" description="Pro residues" evidence="1">
    <location>
        <begin position="1554"/>
        <end position="1565"/>
    </location>
</feature>
<feature type="compositionally biased region" description="Basic and acidic residues" evidence="1">
    <location>
        <begin position="1409"/>
        <end position="1447"/>
    </location>
</feature>